<reference evidence="2" key="1">
    <citation type="submission" date="2017-03" db="EMBL/GenBank/DDBJ databases">
        <title>Phytopthora megakarya and P. palmivora, two closely related causual agents of cacao black pod achieved similar genome size and gene model numbers by different mechanisms.</title>
        <authorList>
            <person name="Ali S."/>
            <person name="Shao J."/>
            <person name="Larry D.J."/>
            <person name="Kronmiller B."/>
            <person name="Shen D."/>
            <person name="Strem M.D."/>
            <person name="Melnick R.L."/>
            <person name="Guiltinan M.J."/>
            <person name="Tyler B.M."/>
            <person name="Meinhardt L.W."/>
            <person name="Bailey B.A."/>
        </authorList>
    </citation>
    <scope>NUCLEOTIDE SEQUENCE [LARGE SCALE GENOMIC DNA]</scope>
    <source>
        <strain evidence="2">zdho120</strain>
    </source>
</reference>
<dbReference type="STRING" id="4795.A0A225UVZ7"/>
<keyword evidence="2" id="KW-1185">Reference proteome</keyword>
<sequence>MRSRICNRLDFGTICSTELWAHSFWLYDPLGLNTMDEAFKRSCDTWTKKGDGKMIVFFENTDTKDVTVEVHSGTRKLKCLLEPR</sequence>
<evidence type="ECO:0000313" key="2">
    <source>
        <dbReference type="Proteomes" id="UP000198211"/>
    </source>
</evidence>
<organism evidence="1 2">
    <name type="scientific">Phytophthora megakarya</name>
    <dbReference type="NCBI Taxonomy" id="4795"/>
    <lineage>
        <taxon>Eukaryota</taxon>
        <taxon>Sar</taxon>
        <taxon>Stramenopiles</taxon>
        <taxon>Oomycota</taxon>
        <taxon>Peronosporomycetes</taxon>
        <taxon>Peronosporales</taxon>
        <taxon>Peronosporaceae</taxon>
        <taxon>Phytophthora</taxon>
    </lineage>
</organism>
<evidence type="ECO:0000313" key="1">
    <source>
        <dbReference type="EMBL" id="OWY97280.1"/>
    </source>
</evidence>
<comment type="caution">
    <text evidence="1">The sequence shown here is derived from an EMBL/GenBank/DDBJ whole genome shotgun (WGS) entry which is preliminary data.</text>
</comment>
<protein>
    <submittedName>
        <fullName evidence="1">Uncharacterized protein</fullName>
    </submittedName>
</protein>
<dbReference type="EMBL" id="NBNE01010648">
    <property type="protein sequence ID" value="OWY97280.1"/>
    <property type="molecule type" value="Genomic_DNA"/>
</dbReference>
<name>A0A225UVZ7_9STRA</name>
<accession>A0A225UVZ7</accession>
<gene>
    <name evidence="1" type="ORF">PHMEG_00032238</name>
</gene>
<dbReference type="AlphaFoldDB" id="A0A225UVZ7"/>
<dbReference type="Proteomes" id="UP000198211">
    <property type="component" value="Unassembled WGS sequence"/>
</dbReference>
<proteinExistence type="predicted"/>